<dbReference type="OrthoDB" id="9800147at2"/>
<name>A5GBL6_GEOUR</name>
<dbReference type="STRING" id="351605.Gura_0825"/>
<dbReference type="KEGG" id="gur:Gura_0825"/>
<protein>
    <recommendedName>
        <fullName evidence="2">Transposase IS200-like domain-containing protein</fullName>
    </recommendedName>
</protein>
<dbReference type="InterPro" id="IPR002686">
    <property type="entry name" value="Transposase_17"/>
</dbReference>
<reference evidence="3 4" key="1">
    <citation type="submission" date="2007-05" db="EMBL/GenBank/DDBJ databases">
        <title>Complete sequence of Geobacter uraniireducens Rf4.</title>
        <authorList>
            <consortium name="US DOE Joint Genome Institute"/>
            <person name="Copeland A."/>
            <person name="Lucas S."/>
            <person name="Lapidus A."/>
            <person name="Barry K."/>
            <person name="Detter J.C."/>
            <person name="Glavina del Rio T."/>
            <person name="Hammon N."/>
            <person name="Israni S."/>
            <person name="Dalin E."/>
            <person name="Tice H."/>
            <person name="Pitluck S."/>
            <person name="Chertkov O."/>
            <person name="Brettin T."/>
            <person name="Bruce D."/>
            <person name="Han C."/>
            <person name="Schmutz J."/>
            <person name="Larimer F."/>
            <person name="Land M."/>
            <person name="Hauser L."/>
            <person name="Kyrpides N."/>
            <person name="Mikhailova N."/>
            <person name="Shelobolina E."/>
            <person name="Aklujkar M."/>
            <person name="Lovley D."/>
            <person name="Richardson P."/>
        </authorList>
    </citation>
    <scope>NUCLEOTIDE SEQUENCE [LARGE SCALE GENOMIC DNA]</scope>
    <source>
        <strain evidence="3 4">Rf4</strain>
    </source>
</reference>
<evidence type="ECO:0000259" key="2">
    <source>
        <dbReference type="SMART" id="SM01321"/>
    </source>
</evidence>
<keyword evidence="4" id="KW-1185">Reference proteome</keyword>
<dbReference type="Gene3D" id="3.30.70.1290">
    <property type="entry name" value="Transposase IS200-like"/>
    <property type="match status" value="1"/>
</dbReference>
<evidence type="ECO:0000313" key="3">
    <source>
        <dbReference type="EMBL" id="ABQ25033.1"/>
    </source>
</evidence>
<dbReference type="HOGENOM" id="CLU_101329_0_0_7"/>
<dbReference type="AlphaFoldDB" id="A5GBL6"/>
<evidence type="ECO:0000313" key="4">
    <source>
        <dbReference type="Proteomes" id="UP000006695"/>
    </source>
</evidence>
<dbReference type="GO" id="GO:0004803">
    <property type="term" value="F:transposase activity"/>
    <property type="evidence" value="ECO:0007669"/>
    <property type="project" value="InterPro"/>
</dbReference>
<dbReference type="Proteomes" id="UP000006695">
    <property type="component" value="Chromosome"/>
</dbReference>
<organism evidence="3 4">
    <name type="scientific">Geotalea uraniireducens (strain Rf4)</name>
    <name type="common">Geobacter uraniireducens</name>
    <dbReference type="NCBI Taxonomy" id="351605"/>
    <lineage>
        <taxon>Bacteria</taxon>
        <taxon>Pseudomonadati</taxon>
        <taxon>Thermodesulfobacteriota</taxon>
        <taxon>Desulfuromonadia</taxon>
        <taxon>Geobacterales</taxon>
        <taxon>Geobacteraceae</taxon>
        <taxon>Geotalea</taxon>
    </lineage>
</organism>
<evidence type="ECO:0000256" key="1">
    <source>
        <dbReference type="SAM" id="MobiDB-lite"/>
    </source>
</evidence>
<dbReference type="SUPFAM" id="SSF143422">
    <property type="entry name" value="Transposase IS200-like"/>
    <property type="match status" value="1"/>
</dbReference>
<dbReference type="RefSeq" id="WP_011937757.1">
    <property type="nucleotide sequence ID" value="NC_009483.1"/>
</dbReference>
<dbReference type="InterPro" id="IPR052715">
    <property type="entry name" value="RAYT_transposase"/>
</dbReference>
<gene>
    <name evidence="3" type="ordered locus">Gura_0825</name>
</gene>
<feature type="domain" description="Transposase IS200-like" evidence="2">
    <location>
        <begin position="22"/>
        <end position="189"/>
    </location>
</feature>
<proteinExistence type="predicted"/>
<accession>A5GBL6</accession>
<sequence>MKHNPDIHHRQSIRLAGYDYAAPGAYFVTVCALNREFLFGHILAGDMVLNDAGRMVEKWWQGVPEHFPNVLLDAFVIMPNHFHGIVQIENVGAGSPCVIVNMENVGAGSPRPILGPGGEPPDRQPQGGVTPPLRATLGQIVGYFKYQTTKQINQLRDNPGVPVWQRNYYERVIRDDEELATIREYIRFNPVKWAEDAENPAVHP</sequence>
<feature type="region of interest" description="Disordered" evidence="1">
    <location>
        <begin position="110"/>
        <end position="130"/>
    </location>
</feature>
<dbReference type="EMBL" id="CP000698">
    <property type="protein sequence ID" value="ABQ25033.1"/>
    <property type="molecule type" value="Genomic_DNA"/>
</dbReference>
<dbReference type="InterPro" id="IPR036515">
    <property type="entry name" value="Transposase_17_sf"/>
</dbReference>
<dbReference type="PANTHER" id="PTHR36966">
    <property type="entry name" value="REP-ASSOCIATED TYROSINE TRANSPOSASE"/>
    <property type="match status" value="1"/>
</dbReference>
<dbReference type="SMART" id="SM01321">
    <property type="entry name" value="Y1_Tnp"/>
    <property type="match status" value="1"/>
</dbReference>
<dbReference type="PANTHER" id="PTHR36966:SF1">
    <property type="entry name" value="REP-ASSOCIATED TYROSINE TRANSPOSASE"/>
    <property type="match status" value="1"/>
</dbReference>
<dbReference type="GO" id="GO:0043565">
    <property type="term" value="F:sequence-specific DNA binding"/>
    <property type="evidence" value="ECO:0007669"/>
    <property type="project" value="TreeGrafter"/>
</dbReference>
<dbReference type="GO" id="GO:0006313">
    <property type="term" value="P:DNA transposition"/>
    <property type="evidence" value="ECO:0007669"/>
    <property type="project" value="InterPro"/>
</dbReference>